<sequence>MGEFRSDCCDPKPDCCCRPQNDCCNDGNSIWGILILLAVLYFLFCGNNDRGGGLFGGLF</sequence>
<accession>A0A415E3G9</accession>
<proteinExistence type="predicted"/>
<comment type="caution">
    <text evidence="2">The sequence shown here is derived from an EMBL/GenBank/DDBJ whole genome shotgun (WGS) entry which is preliminary data.</text>
</comment>
<feature type="transmembrane region" description="Helical" evidence="1">
    <location>
        <begin position="29"/>
        <end position="46"/>
    </location>
</feature>
<organism evidence="2 3">
    <name type="scientific">Emergencia timonensis</name>
    <dbReference type="NCBI Taxonomy" id="1776384"/>
    <lineage>
        <taxon>Bacteria</taxon>
        <taxon>Bacillati</taxon>
        <taxon>Bacillota</taxon>
        <taxon>Clostridia</taxon>
        <taxon>Peptostreptococcales</taxon>
        <taxon>Anaerovoracaceae</taxon>
        <taxon>Emergencia</taxon>
    </lineage>
</organism>
<dbReference type="Proteomes" id="UP000284841">
    <property type="component" value="Unassembled WGS sequence"/>
</dbReference>
<protein>
    <submittedName>
        <fullName evidence="2">Uncharacterized protein</fullName>
    </submittedName>
</protein>
<evidence type="ECO:0000256" key="1">
    <source>
        <dbReference type="SAM" id="Phobius"/>
    </source>
</evidence>
<reference evidence="2 3" key="1">
    <citation type="submission" date="2018-08" db="EMBL/GenBank/DDBJ databases">
        <title>A genome reference for cultivated species of the human gut microbiota.</title>
        <authorList>
            <person name="Zou Y."/>
            <person name="Xue W."/>
            <person name="Luo G."/>
        </authorList>
    </citation>
    <scope>NUCLEOTIDE SEQUENCE [LARGE SCALE GENOMIC DNA]</scope>
    <source>
        <strain evidence="2 3">AM07-24</strain>
    </source>
</reference>
<dbReference type="EMBL" id="QRMS01000002">
    <property type="protein sequence ID" value="RHJ88160.1"/>
    <property type="molecule type" value="Genomic_DNA"/>
</dbReference>
<name>A0A415E3G9_9FIRM</name>
<evidence type="ECO:0000313" key="2">
    <source>
        <dbReference type="EMBL" id="RHJ88160.1"/>
    </source>
</evidence>
<dbReference type="AlphaFoldDB" id="A0A415E3G9"/>
<keyword evidence="3" id="KW-1185">Reference proteome</keyword>
<gene>
    <name evidence="2" type="ORF">DW099_07010</name>
</gene>
<dbReference type="STRING" id="1776384.GCA_900086585_03742"/>
<dbReference type="RefSeq" id="WP_067541757.1">
    <property type="nucleotide sequence ID" value="NZ_AP025567.1"/>
</dbReference>
<keyword evidence="1" id="KW-0812">Transmembrane</keyword>
<keyword evidence="1" id="KW-1133">Transmembrane helix</keyword>
<evidence type="ECO:0000313" key="3">
    <source>
        <dbReference type="Proteomes" id="UP000284841"/>
    </source>
</evidence>
<dbReference type="GeneID" id="83006028"/>
<keyword evidence="1" id="KW-0472">Membrane</keyword>